<dbReference type="Pfam" id="PF24892">
    <property type="entry name" value="UTP6_C"/>
    <property type="match status" value="1"/>
</dbReference>
<dbReference type="InterPro" id="IPR013949">
    <property type="entry name" value="Utp6"/>
</dbReference>
<dbReference type="Proteomes" id="UP000747399">
    <property type="component" value="Unassembled WGS sequence"/>
</dbReference>
<evidence type="ECO:0000259" key="8">
    <source>
        <dbReference type="Pfam" id="PF24892"/>
    </source>
</evidence>
<evidence type="ECO:0000259" key="7">
    <source>
        <dbReference type="Pfam" id="PF08640"/>
    </source>
</evidence>
<evidence type="ECO:0000256" key="2">
    <source>
        <dbReference type="ARBA" id="ARBA00010734"/>
    </source>
</evidence>
<dbReference type="InterPro" id="IPR003107">
    <property type="entry name" value="HAT"/>
</dbReference>
<organism evidence="9 10">
    <name type="scientific">Volvox africanus</name>
    <dbReference type="NCBI Taxonomy" id="51714"/>
    <lineage>
        <taxon>Eukaryota</taxon>
        <taxon>Viridiplantae</taxon>
        <taxon>Chlorophyta</taxon>
        <taxon>core chlorophytes</taxon>
        <taxon>Chlorophyceae</taxon>
        <taxon>CS clade</taxon>
        <taxon>Chlamydomonadales</taxon>
        <taxon>Volvocaceae</taxon>
        <taxon>Volvox</taxon>
    </lineage>
</organism>
<protein>
    <recommendedName>
        <fullName evidence="11">U3 small nucleolar RNA-associated protein 6</fullName>
    </recommendedName>
</protein>
<sequence length="659" mass="75028">MADTVQYLMEQMIPELEDLQSKGYFSRAEMKKIVQKRQDFEYLLKRRTALKDDYYRYIDFESKLEELRRARKQKLGIKGKKSLAEVAIVRRIHFIYERAGRKFRSDLSLWLSWIEACKKYKSTKQLSKVITKALHRHSTVSELWIEAARWEFNTNNDIASARSLMQQGIRMCKTDETIWVQYYQLEMLYALKLRVRRHILGLDDPVAEGVDEEIEDQSAAAVRAVLQGGVARIVYKNAIAAIPGRLTFRTHFLRLLRGFDYGFVEGLLEQIYDSIRQDFGKVEEAWDLLARRHVEFPSPKKGLSEEAEAEAAERQLEQLDGTAGPNQMQDDAETPDTEQIWHSKAHEQACSVYEEALAEMPTSRMYHLFSNYLGETLERLMGLGEAALQPAVAVAAQLFGVLQRAHNSRCSSPETYLSWADWAQKVKQPKMALKAARMGCERFPSNASMWRRQLELEVVQSHNIEVQAIMNTFEAALRATSPEQTCDMWLMAIEIMPADCLAFARLGELLAATCARVATKAPTGGFGQVAAVLVEKARAALGMDTARRLYGNLLAVPAPGCDLYRYAIKLEREALFREAGTDGAVPSADPTLKQAAKRIGDLYEAAVAMYGKTESDLWLDYALWLTQRGKGSGQVYWRATKELVDPDTFIMKYRDVMQQ</sequence>
<dbReference type="InterPro" id="IPR056907">
    <property type="entry name" value="UTP6_C"/>
</dbReference>
<dbReference type="PANTHER" id="PTHR23271">
    <property type="entry name" value="HEPATOCELLULAR CARCINOMA-ASSOCIATED ANTIGEN 66"/>
    <property type="match status" value="1"/>
</dbReference>
<dbReference type="GO" id="GO:0000462">
    <property type="term" value="P:maturation of SSU-rRNA from tricistronic rRNA transcript (SSU-rRNA, 5.8S rRNA, LSU-rRNA)"/>
    <property type="evidence" value="ECO:0007669"/>
    <property type="project" value="InterPro"/>
</dbReference>
<gene>
    <name evidence="9" type="ORF">Vafri_2881</name>
</gene>
<comment type="caution">
    <text evidence="9">The sequence shown here is derived from an EMBL/GenBank/DDBJ whole genome shotgun (WGS) entry which is preliminary data.</text>
</comment>
<evidence type="ECO:0000313" key="9">
    <source>
        <dbReference type="EMBL" id="GIL45686.1"/>
    </source>
</evidence>
<feature type="domain" description="U3 small nucleolar RNA-associated protein 6 homolog C-terminal" evidence="8">
    <location>
        <begin position="347"/>
        <end position="499"/>
    </location>
</feature>
<dbReference type="GO" id="GO:0032040">
    <property type="term" value="C:small-subunit processome"/>
    <property type="evidence" value="ECO:0007669"/>
    <property type="project" value="TreeGrafter"/>
</dbReference>
<feature type="domain" description="U3 small nucleolar RNA-associated protein 6 N-terminal" evidence="7">
    <location>
        <begin position="9"/>
        <end position="91"/>
    </location>
</feature>
<keyword evidence="4" id="KW-0677">Repeat</keyword>
<comment type="subcellular location">
    <subcellularLocation>
        <location evidence="1">Nucleus</location>
        <location evidence="1">Nucleolus</location>
    </subcellularLocation>
</comment>
<dbReference type="InterPro" id="IPR011990">
    <property type="entry name" value="TPR-like_helical_dom_sf"/>
</dbReference>
<evidence type="ECO:0000256" key="4">
    <source>
        <dbReference type="ARBA" id="ARBA00022737"/>
    </source>
</evidence>
<dbReference type="AlphaFoldDB" id="A0A8J4AQA7"/>
<dbReference type="GO" id="GO:0034388">
    <property type="term" value="C:Pwp2p-containing subcomplex of 90S preribosome"/>
    <property type="evidence" value="ECO:0007669"/>
    <property type="project" value="TreeGrafter"/>
</dbReference>
<evidence type="ECO:0000256" key="1">
    <source>
        <dbReference type="ARBA" id="ARBA00004604"/>
    </source>
</evidence>
<evidence type="ECO:0000313" key="10">
    <source>
        <dbReference type="Proteomes" id="UP000747399"/>
    </source>
</evidence>
<dbReference type="SMART" id="SM00386">
    <property type="entry name" value="HAT"/>
    <property type="match status" value="8"/>
</dbReference>
<dbReference type="GO" id="GO:0030515">
    <property type="term" value="F:snoRNA binding"/>
    <property type="evidence" value="ECO:0007669"/>
    <property type="project" value="InterPro"/>
</dbReference>
<dbReference type="Gene3D" id="1.25.40.10">
    <property type="entry name" value="Tetratricopeptide repeat domain"/>
    <property type="match status" value="2"/>
</dbReference>
<dbReference type="SUPFAM" id="SSF48452">
    <property type="entry name" value="TPR-like"/>
    <property type="match status" value="2"/>
</dbReference>
<keyword evidence="3" id="KW-0698">rRNA processing</keyword>
<dbReference type="InterPro" id="IPR055347">
    <property type="entry name" value="UTP6_N"/>
</dbReference>
<dbReference type="Pfam" id="PF08640">
    <property type="entry name" value="U3_assoc_6"/>
    <property type="match status" value="1"/>
</dbReference>
<keyword evidence="10" id="KW-1185">Reference proteome</keyword>
<name>A0A8J4AQA7_9CHLO</name>
<proteinExistence type="inferred from homology"/>
<dbReference type="PANTHER" id="PTHR23271:SF1">
    <property type="entry name" value="U3 SMALL NUCLEOLAR RNA-ASSOCIATED PROTEIN 6 HOMOLOG"/>
    <property type="match status" value="1"/>
</dbReference>
<evidence type="ECO:0000256" key="3">
    <source>
        <dbReference type="ARBA" id="ARBA00022552"/>
    </source>
</evidence>
<dbReference type="EMBL" id="BNCO01000003">
    <property type="protein sequence ID" value="GIL45686.1"/>
    <property type="molecule type" value="Genomic_DNA"/>
</dbReference>
<comment type="similarity">
    <text evidence="2">Belongs to the UTP6 family.</text>
</comment>
<reference evidence="9" key="1">
    <citation type="journal article" date="2021" name="Proc. Natl. Acad. Sci. U.S.A.">
        <title>Three genomes in the algal genus Volvox reveal the fate of a haploid sex-determining region after a transition to homothallism.</title>
        <authorList>
            <person name="Yamamoto K."/>
            <person name="Hamaji T."/>
            <person name="Kawai-Toyooka H."/>
            <person name="Matsuzaki R."/>
            <person name="Takahashi F."/>
            <person name="Nishimura Y."/>
            <person name="Kawachi M."/>
            <person name="Noguchi H."/>
            <person name="Minakuchi Y."/>
            <person name="Umen J.G."/>
            <person name="Toyoda A."/>
            <person name="Nozaki H."/>
        </authorList>
    </citation>
    <scope>NUCLEOTIDE SEQUENCE</scope>
    <source>
        <strain evidence="9">NIES-3780</strain>
    </source>
</reference>
<evidence type="ECO:0000256" key="6">
    <source>
        <dbReference type="SAM" id="MobiDB-lite"/>
    </source>
</evidence>
<feature type="region of interest" description="Disordered" evidence="6">
    <location>
        <begin position="320"/>
        <end position="340"/>
    </location>
</feature>
<evidence type="ECO:0008006" key="11">
    <source>
        <dbReference type="Google" id="ProtNLM"/>
    </source>
</evidence>
<keyword evidence="5" id="KW-0539">Nucleus</keyword>
<evidence type="ECO:0000256" key="5">
    <source>
        <dbReference type="ARBA" id="ARBA00023242"/>
    </source>
</evidence>
<accession>A0A8J4AQA7</accession>